<evidence type="ECO:0000256" key="4">
    <source>
        <dbReference type="ARBA" id="ARBA00022692"/>
    </source>
</evidence>
<protein>
    <recommendedName>
        <fullName evidence="11">Accessory regulator AgrB</fullName>
    </recommendedName>
</protein>
<dbReference type="EMBL" id="NHRJ02000004">
    <property type="protein sequence ID" value="PZE21007.1"/>
    <property type="molecule type" value="Genomic_DNA"/>
</dbReference>
<sequence length="182" mass="19709">MNFIDHSAKSIAKSIRSHHSEAGSEVALTYALSLLINTLTAIVAALIVCSIAGHFVPCVIGMFSFILLRFVSGGMHMSSSLSCCVLTASIFIFTGFMTFDYSVTFMVLDAISMIILLITAPNDIQNVSSIDTKYYPLLKLAALLIVASNFYVQSTVLTAAFISQAFLTTPIAYTIRDTIEGR</sequence>
<feature type="transmembrane region" description="Helical" evidence="8">
    <location>
        <begin position="105"/>
        <end position="122"/>
    </location>
</feature>
<feature type="transmembrane region" description="Helical" evidence="8">
    <location>
        <begin position="134"/>
        <end position="151"/>
    </location>
</feature>
<evidence type="ECO:0000256" key="6">
    <source>
        <dbReference type="ARBA" id="ARBA00022989"/>
    </source>
</evidence>
<dbReference type="OrthoDB" id="2666767at2"/>
<evidence type="ECO:0000256" key="1">
    <source>
        <dbReference type="ARBA" id="ARBA00022475"/>
    </source>
</evidence>
<keyword evidence="10" id="KW-1185">Reference proteome</keyword>
<evidence type="ECO:0000256" key="5">
    <source>
        <dbReference type="ARBA" id="ARBA00022801"/>
    </source>
</evidence>
<dbReference type="Proteomes" id="UP000214746">
    <property type="component" value="Unassembled WGS sequence"/>
</dbReference>
<name>A0A2W1N9C2_PAEXE</name>
<evidence type="ECO:0000313" key="10">
    <source>
        <dbReference type="Proteomes" id="UP000214746"/>
    </source>
</evidence>
<accession>A0A2W1N9C2</accession>
<dbReference type="AlphaFoldDB" id="A0A2W1N9C2"/>
<gene>
    <name evidence="9" type="ORF">CBW46_010000</name>
</gene>
<dbReference type="RefSeq" id="WP_089199866.1">
    <property type="nucleotide sequence ID" value="NZ_NHRJ02000004.1"/>
</dbReference>
<keyword evidence="7 8" id="KW-0472">Membrane</keyword>
<comment type="caution">
    <text evidence="9">The sequence shown here is derived from an EMBL/GenBank/DDBJ whole genome shotgun (WGS) entry which is preliminary data.</text>
</comment>
<organism evidence="9 10">
    <name type="scientific">Paenibacillus xerothermodurans</name>
    <dbReference type="NCBI Taxonomy" id="1977292"/>
    <lineage>
        <taxon>Bacteria</taxon>
        <taxon>Bacillati</taxon>
        <taxon>Bacillota</taxon>
        <taxon>Bacilli</taxon>
        <taxon>Bacillales</taxon>
        <taxon>Paenibacillaceae</taxon>
        <taxon>Paenibacillus</taxon>
    </lineage>
</organism>
<keyword evidence="5" id="KW-0378">Hydrolase</keyword>
<evidence type="ECO:0000256" key="2">
    <source>
        <dbReference type="ARBA" id="ARBA00022654"/>
    </source>
</evidence>
<proteinExistence type="predicted"/>
<dbReference type="GO" id="GO:0006508">
    <property type="term" value="P:proteolysis"/>
    <property type="evidence" value="ECO:0007669"/>
    <property type="project" value="UniProtKB-KW"/>
</dbReference>
<evidence type="ECO:0000256" key="8">
    <source>
        <dbReference type="SAM" id="Phobius"/>
    </source>
</evidence>
<dbReference type="GO" id="GO:0009372">
    <property type="term" value="P:quorum sensing"/>
    <property type="evidence" value="ECO:0007669"/>
    <property type="project" value="UniProtKB-KW"/>
</dbReference>
<dbReference type="GO" id="GO:0008233">
    <property type="term" value="F:peptidase activity"/>
    <property type="evidence" value="ECO:0007669"/>
    <property type="project" value="UniProtKB-KW"/>
</dbReference>
<keyword evidence="2" id="KW-0673">Quorum sensing</keyword>
<dbReference type="InterPro" id="IPR006741">
    <property type="entry name" value="AgrB"/>
</dbReference>
<evidence type="ECO:0000313" key="9">
    <source>
        <dbReference type="EMBL" id="PZE21007.1"/>
    </source>
</evidence>
<keyword evidence="1" id="KW-1003">Cell membrane</keyword>
<dbReference type="Pfam" id="PF04647">
    <property type="entry name" value="AgrB"/>
    <property type="match status" value="1"/>
</dbReference>
<evidence type="ECO:0008006" key="11">
    <source>
        <dbReference type="Google" id="ProtNLM"/>
    </source>
</evidence>
<feature type="transmembrane region" description="Helical" evidence="8">
    <location>
        <begin position="42"/>
        <end position="68"/>
    </location>
</feature>
<keyword evidence="3" id="KW-0645">Protease</keyword>
<keyword evidence="4 8" id="KW-0812">Transmembrane</keyword>
<evidence type="ECO:0000256" key="7">
    <source>
        <dbReference type="ARBA" id="ARBA00023136"/>
    </source>
</evidence>
<reference evidence="9" key="1">
    <citation type="submission" date="2018-06" db="EMBL/GenBank/DDBJ databases">
        <title>Paenibacillus xerothermodurans sp. nov. an extremely dry heat resistant spore forming bacterium isolated from the soil of Cape Canaveral, Florida.</title>
        <authorList>
            <person name="Seuylemezian A."/>
            <person name="Kaur N."/>
            <person name="Patil P."/>
            <person name="Patil P."/>
            <person name="Mayilraj S."/>
            <person name="Vaishampayan P."/>
        </authorList>
    </citation>
    <scope>NUCLEOTIDE SEQUENCE [LARGE SCALE GENOMIC DNA]</scope>
    <source>
        <strain evidence="9">ATCC 27380</strain>
    </source>
</reference>
<evidence type="ECO:0000256" key="3">
    <source>
        <dbReference type="ARBA" id="ARBA00022670"/>
    </source>
</evidence>
<feature type="transmembrane region" description="Helical" evidence="8">
    <location>
        <begin position="80"/>
        <end position="99"/>
    </location>
</feature>
<dbReference type="GO" id="GO:0016020">
    <property type="term" value="C:membrane"/>
    <property type="evidence" value="ECO:0007669"/>
    <property type="project" value="InterPro"/>
</dbReference>
<keyword evidence="6 8" id="KW-1133">Transmembrane helix</keyword>